<dbReference type="EMBL" id="LANP01000004">
    <property type="protein sequence ID" value="KJV57070.1"/>
    <property type="molecule type" value="Genomic_DNA"/>
</dbReference>
<dbReference type="STRING" id="1359168.OCHUTO_0252"/>
<evidence type="ECO:0000313" key="1">
    <source>
        <dbReference type="EMBL" id="KJV57070.1"/>
    </source>
</evidence>
<keyword evidence="2" id="KW-1185">Reference proteome</keyword>
<evidence type="ECO:0000313" key="2">
    <source>
        <dbReference type="Proteomes" id="UP000033616"/>
    </source>
</evidence>
<sequence length="37" mass="4465">MKRDYRFIKNQNQLMLDFNGFHSTKITITSIENICMI</sequence>
<comment type="caution">
    <text evidence="1">The sequence shown here is derived from an EMBL/GenBank/DDBJ whole genome shotgun (WGS) entry which is preliminary data.</text>
</comment>
<gene>
    <name evidence="1" type="ORF">OCHUTO_0252</name>
</gene>
<dbReference type="Proteomes" id="UP000033616">
    <property type="component" value="Unassembled WGS sequence"/>
</dbReference>
<proteinExistence type="predicted"/>
<reference evidence="1 2" key="1">
    <citation type="submission" date="2015-02" db="EMBL/GenBank/DDBJ databases">
        <title>Genome Sequencing of Rickettsiales.</title>
        <authorList>
            <person name="Daugherty S.C."/>
            <person name="Su Q."/>
            <person name="Abolude K."/>
            <person name="Beier-Sexton M."/>
            <person name="Carlyon J.A."/>
            <person name="Carter R."/>
            <person name="Day N.P."/>
            <person name="Dumler S.J."/>
            <person name="Dyachenko V."/>
            <person name="Godinez A."/>
            <person name="Kurtti T.J."/>
            <person name="Lichay M."/>
            <person name="Mullins K.E."/>
            <person name="Ott S."/>
            <person name="Pappas-Brown V."/>
            <person name="Paris D.H."/>
            <person name="Patel P."/>
            <person name="Richards A.L."/>
            <person name="Sadzewicz L."/>
            <person name="Sears K."/>
            <person name="Seidman D."/>
            <person name="Sengamalay N."/>
            <person name="Stenos J."/>
            <person name="Tallon L.J."/>
            <person name="Vincent G."/>
            <person name="Fraser C.M."/>
            <person name="Munderloh U."/>
            <person name="Dunning-Hotopp J.C."/>
        </authorList>
    </citation>
    <scope>NUCLEOTIDE SEQUENCE [LARGE SCALE GENOMIC DNA]</scope>
    <source>
        <strain evidence="1 2">Fuller</strain>
    </source>
</reference>
<protein>
    <submittedName>
        <fullName evidence="1">Uncharacterized protein</fullName>
    </submittedName>
</protein>
<dbReference type="PATRIC" id="fig|1359168.3.peg.953"/>
<accession>A0A0F3MMX6</accession>
<dbReference type="AlphaFoldDB" id="A0A0F3MMX6"/>
<name>A0A0F3MMX6_9RICK</name>
<organism evidence="1 2">
    <name type="scientific">Orientia chuto str. Dubai</name>
    <dbReference type="NCBI Taxonomy" id="1359168"/>
    <lineage>
        <taxon>Bacteria</taxon>
        <taxon>Pseudomonadati</taxon>
        <taxon>Pseudomonadota</taxon>
        <taxon>Alphaproteobacteria</taxon>
        <taxon>Rickettsiales</taxon>
        <taxon>Rickettsiaceae</taxon>
        <taxon>Rickettsieae</taxon>
        <taxon>Orientia</taxon>
    </lineage>
</organism>